<organism evidence="3">
    <name type="scientific">Oryza barthii</name>
    <dbReference type="NCBI Taxonomy" id="65489"/>
    <lineage>
        <taxon>Eukaryota</taxon>
        <taxon>Viridiplantae</taxon>
        <taxon>Streptophyta</taxon>
        <taxon>Embryophyta</taxon>
        <taxon>Tracheophyta</taxon>
        <taxon>Spermatophyta</taxon>
        <taxon>Magnoliopsida</taxon>
        <taxon>Liliopsida</taxon>
        <taxon>Poales</taxon>
        <taxon>Poaceae</taxon>
        <taxon>BOP clade</taxon>
        <taxon>Oryzoideae</taxon>
        <taxon>Oryzeae</taxon>
        <taxon>Oryzinae</taxon>
        <taxon>Oryza</taxon>
    </lineage>
</organism>
<feature type="region of interest" description="Disordered" evidence="1">
    <location>
        <begin position="40"/>
        <end position="60"/>
    </location>
</feature>
<sequence>MSILLIAESRIRTILLIGYYCFIGGTIYLSSRYFALNIYPASPTTPEKNTGEEARRQRRS</sequence>
<reference evidence="3" key="2">
    <citation type="submission" date="2015-03" db="UniProtKB">
        <authorList>
            <consortium name="EnsemblPlants"/>
        </authorList>
    </citation>
    <scope>IDENTIFICATION</scope>
</reference>
<dbReference type="PaxDb" id="65489-OBART04G10770.1"/>
<evidence type="ECO:0000313" key="4">
    <source>
        <dbReference type="Proteomes" id="UP000026960"/>
    </source>
</evidence>
<keyword evidence="2" id="KW-1133">Transmembrane helix</keyword>
<evidence type="ECO:0000313" key="3">
    <source>
        <dbReference type="EnsemblPlants" id="OBART04G10770.1"/>
    </source>
</evidence>
<feature type="compositionally biased region" description="Basic and acidic residues" evidence="1">
    <location>
        <begin position="49"/>
        <end position="60"/>
    </location>
</feature>
<keyword evidence="2" id="KW-0812">Transmembrane</keyword>
<keyword evidence="2" id="KW-0472">Membrane</keyword>
<evidence type="ECO:0000256" key="1">
    <source>
        <dbReference type="SAM" id="MobiDB-lite"/>
    </source>
</evidence>
<dbReference type="EnsemblPlants" id="OBART04G10770.1">
    <property type="protein sequence ID" value="OBART04G10770.1"/>
    <property type="gene ID" value="OBART04G10770"/>
</dbReference>
<proteinExistence type="predicted"/>
<keyword evidence="4" id="KW-1185">Reference proteome</keyword>
<accession>A0A0D3FV81</accession>
<protein>
    <submittedName>
        <fullName evidence="3">Uncharacterized protein</fullName>
    </submittedName>
</protein>
<dbReference type="Gramene" id="OBART04G10770.1">
    <property type="protein sequence ID" value="OBART04G10770.1"/>
    <property type="gene ID" value="OBART04G10770"/>
</dbReference>
<dbReference type="HOGENOM" id="CLU_2945349_0_0_1"/>
<reference evidence="3" key="1">
    <citation type="journal article" date="2009" name="Rice">
        <title>De Novo Next Generation Sequencing of Plant Genomes.</title>
        <authorList>
            <person name="Rounsley S."/>
            <person name="Marri P.R."/>
            <person name="Yu Y."/>
            <person name="He R."/>
            <person name="Sisneros N."/>
            <person name="Goicoechea J.L."/>
            <person name="Lee S.J."/>
            <person name="Angelova A."/>
            <person name="Kudrna D."/>
            <person name="Luo M."/>
            <person name="Affourtit J."/>
            <person name="Desany B."/>
            <person name="Knight J."/>
            <person name="Niazi F."/>
            <person name="Egholm M."/>
            <person name="Wing R.A."/>
        </authorList>
    </citation>
    <scope>NUCLEOTIDE SEQUENCE [LARGE SCALE GENOMIC DNA]</scope>
    <source>
        <strain evidence="3">cv. IRGC 105608</strain>
    </source>
</reference>
<feature type="transmembrane region" description="Helical" evidence="2">
    <location>
        <begin position="12"/>
        <end position="30"/>
    </location>
</feature>
<dbReference type="Proteomes" id="UP000026960">
    <property type="component" value="Chromosome 4"/>
</dbReference>
<dbReference type="AlphaFoldDB" id="A0A0D3FV81"/>
<evidence type="ECO:0000256" key="2">
    <source>
        <dbReference type="SAM" id="Phobius"/>
    </source>
</evidence>
<name>A0A0D3FV81_9ORYZ</name>